<accession>A0A9Q9IML5</accession>
<dbReference type="Proteomes" id="UP001058003">
    <property type="component" value="Chromosome"/>
</dbReference>
<dbReference type="Gene3D" id="3.20.20.150">
    <property type="entry name" value="Divalent-metal-dependent TIM barrel enzymes"/>
    <property type="match status" value="1"/>
</dbReference>
<organism evidence="2 3">
    <name type="scientific">Dactylosporangium aurantiacum</name>
    <dbReference type="NCBI Taxonomy" id="35754"/>
    <lineage>
        <taxon>Bacteria</taxon>
        <taxon>Bacillati</taxon>
        <taxon>Actinomycetota</taxon>
        <taxon>Actinomycetes</taxon>
        <taxon>Micromonosporales</taxon>
        <taxon>Micromonosporaceae</taxon>
        <taxon>Dactylosporangium</taxon>
    </lineage>
</organism>
<dbReference type="EMBL" id="CP073767">
    <property type="protein sequence ID" value="UWZ56587.1"/>
    <property type="molecule type" value="Genomic_DNA"/>
</dbReference>
<dbReference type="InterPro" id="IPR036237">
    <property type="entry name" value="Xyl_isomerase-like_sf"/>
</dbReference>
<gene>
    <name evidence="2" type="primary">eboE</name>
    <name evidence="2" type="ORF">Daura_10635</name>
</gene>
<keyword evidence="1" id="KW-0812">Transmembrane</keyword>
<keyword evidence="1" id="KW-1133">Transmembrane helix</keyword>
<name>A0A9Q9IML5_9ACTN</name>
<dbReference type="KEGG" id="daur:Daura_10635"/>
<sequence length="378" mass="40940">MRLRHPDGQVVHLAYGTNVHPAEDLPGILTQLDVYAARVRSHLDTAVLGLGLWLAAPVAAALAAEPVLRRRLRRELDVRGLEVVTLNGFPYEAFHAPVVKKAVYLPDWADPRRLRYTMDLARVLVDLLPDDAARGSISTLPLGWRDPWDSPQVGAVNRALDQLAYGLSFLDRPIRVAFEPEPGCVIENTLQATVHLSRVDPRYLGVCVDLAHLACAWEDPVTAVQRLARAGLPVVKVQVSAALSVDDPGAPALAGYVEPRFMHQTRSRGCAASFDDLDEALASGADGPWRVHYHVPLHASPEPPLEATTGVLRAGLAVLLGGPVAGCDHLEVETYTWGVLPPSQRPTGPQQLAAGMAAELAYARDTLHDLGLKTLEPR</sequence>
<dbReference type="OrthoDB" id="9785907at2"/>
<feature type="transmembrane region" description="Helical" evidence="1">
    <location>
        <begin position="45"/>
        <end position="64"/>
    </location>
</feature>
<protein>
    <submittedName>
        <fullName evidence="2">Metabolite traffic protein EboE</fullName>
    </submittedName>
</protein>
<dbReference type="SUPFAM" id="SSF51658">
    <property type="entry name" value="Xylose isomerase-like"/>
    <property type="match status" value="1"/>
</dbReference>
<keyword evidence="1" id="KW-0472">Membrane</keyword>
<dbReference type="AlphaFoldDB" id="A0A9Q9IML5"/>
<dbReference type="NCBIfam" id="NF035939">
    <property type="entry name" value="TIM_EboE"/>
    <property type="match status" value="1"/>
</dbReference>
<evidence type="ECO:0000313" key="2">
    <source>
        <dbReference type="EMBL" id="UWZ56587.1"/>
    </source>
</evidence>
<evidence type="ECO:0000313" key="3">
    <source>
        <dbReference type="Proteomes" id="UP001058003"/>
    </source>
</evidence>
<dbReference type="RefSeq" id="WP_033363386.1">
    <property type="nucleotide sequence ID" value="NZ_CP073767.1"/>
</dbReference>
<proteinExistence type="predicted"/>
<evidence type="ECO:0000256" key="1">
    <source>
        <dbReference type="SAM" id="Phobius"/>
    </source>
</evidence>
<reference evidence="2" key="1">
    <citation type="submission" date="2021-04" db="EMBL/GenBank/DDBJ databases">
        <title>Dactylosporangium aurantiacum NRRL B-8018 full assembly.</title>
        <authorList>
            <person name="Hartkoorn R.C."/>
            <person name="Beaudoing E."/>
            <person name="Hot D."/>
        </authorList>
    </citation>
    <scope>NUCLEOTIDE SEQUENCE</scope>
    <source>
        <strain evidence="2">NRRL B-8018</strain>
    </source>
</reference>
<keyword evidence="3" id="KW-1185">Reference proteome</keyword>